<gene>
    <name evidence="15" type="primary">LOC108614369</name>
</gene>
<dbReference type="InterPro" id="IPR054354">
    <property type="entry name" value="DYNC2H1-like_lid"/>
</dbReference>
<dbReference type="InterPro" id="IPR043160">
    <property type="entry name" value="Dynein_C_barrel"/>
</dbReference>
<feature type="compositionally biased region" description="Basic and acidic residues" evidence="12">
    <location>
        <begin position="1"/>
        <end position="18"/>
    </location>
</feature>
<dbReference type="InterPro" id="IPR041658">
    <property type="entry name" value="AAA_lid_11"/>
</dbReference>
<comment type="similarity">
    <text evidence="2">Belongs to the dynein heavy chain family.</text>
</comment>
<dbReference type="Gene3D" id="1.20.920.20">
    <property type="match status" value="1"/>
</dbReference>
<dbReference type="InterPro" id="IPR042219">
    <property type="entry name" value="AAA_lid_11_sf"/>
</dbReference>
<dbReference type="InterPro" id="IPR013602">
    <property type="entry name" value="Dynein_heavy_linker"/>
</dbReference>
<evidence type="ECO:0000256" key="5">
    <source>
        <dbReference type="ARBA" id="ARBA00022741"/>
    </source>
</evidence>
<dbReference type="InterPro" id="IPR035706">
    <property type="entry name" value="AAA_9"/>
</dbReference>
<keyword evidence="5" id="KW-0547">Nucleotide-binding</keyword>
<keyword evidence="9" id="KW-0505">Motor protein</keyword>
<dbReference type="InterPro" id="IPR027417">
    <property type="entry name" value="P-loop_NTPase"/>
</dbReference>
<dbReference type="Pfam" id="PF18198">
    <property type="entry name" value="AAA_lid_11"/>
    <property type="match status" value="1"/>
</dbReference>
<dbReference type="Gene3D" id="1.10.287.2620">
    <property type="match status" value="1"/>
</dbReference>
<organism evidence="14 15">
    <name type="scientific">Drosophila arizonae</name>
    <name type="common">Fruit fly</name>
    <dbReference type="NCBI Taxonomy" id="7263"/>
    <lineage>
        <taxon>Eukaryota</taxon>
        <taxon>Metazoa</taxon>
        <taxon>Ecdysozoa</taxon>
        <taxon>Arthropoda</taxon>
        <taxon>Hexapoda</taxon>
        <taxon>Insecta</taxon>
        <taxon>Pterygota</taxon>
        <taxon>Neoptera</taxon>
        <taxon>Endopterygota</taxon>
        <taxon>Diptera</taxon>
        <taxon>Brachycera</taxon>
        <taxon>Muscomorpha</taxon>
        <taxon>Ephydroidea</taxon>
        <taxon>Drosophilidae</taxon>
        <taxon>Drosophila</taxon>
    </lineage>
</organism>
<dbReference type="GeneID" id="108614369"/>
<keyword evidence="7" id="KW-0243">Dynein</keyword>
<proteinExistence type="inferred from homology"/>
<dbReference type="Gene3D" id="6.10.140.1060">
    <property type="match status" value="1"/>
</dbReference>
<dbReference type="Gene3D" id="1.20.1270.280">
    <property type="match status" value="1"/>
</dbReference>
<dbReference type="Pfam" id="PF12781">
    <property type="entry name" value="AAA_9"/>
    <property type="match status" value="1"/>
</dbReference>
<keyword evidence="14" id="KW-1185">Reference proteome</keyword>
<evidence type="ECO:0000259" key="13">
    <source>
        <dbReference type="SMART" id="SM00382"/>
    </source>
</evidence>
<dbReference type="InterPro" id="IPR024317">
    <property type="entry name" value="Dynein_heavy_chain_D4_dom"/>
</dbReference>
<dbReference type="InterPro" id="IPR003593">
    <property type="entry name" value="AAA+_ATPase"/>
</dbReference>
<dbReference type="Pfam" id="PF12774">
    <property type="entry name" value="AAA_6"/>
    <property type="match status" value="1"/>
</dbReference>
<keyword evidence="6" id="KW-0067">ATP-binding</keyword>
<dbReference type="InterPro" id="IPR026983">
    <property type="entry name" value="DHC"/>
</dbReference>
<dbReference type="Pfam" id="PF12780">
    <property type="entry name" value="AAA_8"/>
    <property type="match status" value="1"/>
</dbReference>
<dbReference type="InterPro" id="IPR042222">
    <property type="entry name" value="Dynein_2_N"/>
</dbReference>
<evidence type="ECO:0000256" key="2">
    <source>
        <dbReference type="ARBA" id="ARBA00008887"/>
    </source>
</evidence>
<dbReference type="Pfam" id="PF12775">
    <property type="entry name" value="AAA_7"/>
    <property type="match status" value="1"/>
</dbReference>
<dbReference type="Pfam" id="PF18199">
    <property type="entry name" value="Dynein_C"/>
    <property type="match status" value="1"/>
</dbReference>
<evidence type="ECO:0000256" key="3">
    <source>
        <dbReference type="ARBA" id="ARBA00022490"/>
    </source>
</evidence>
<protein>
    <submittedName>
        <fullName evidence="15">Dynein heavy chain 3, axonemal</fullName>
    </submittedName>
</protein>
<dbReference type="InterPro" id="IPR004273">
    <property type="entry name" value="Dynein_heavy_D6_P-loop"/>
</dbReference>
<dbReference type="InterPro" id="IPR041466">
    <property type="entry name" value="Dynein_AAA5_ext"/>
</dbReference>
<feature type="region of interest" description="Disordered" evidence="12">
    <location>
        <begin position="1"/>
        <end position="44"/>
    </location>
</feature>
<feature type="domain" description="AAA+ ATPase" evidence="13">
    <location>
        <begin position="2282"/>
        <end position="2428"/>
    </location>
</feature>
<dbReference type="Gene3D" id="1.10.8.710">
    <property type="match status" value="1"/>
</dbReference>
<feature type="compositionally biased region" description="Basic and acidic residues" evidence="12">
    <location>
        <begin position="2832"/>
        <end position="2841"/>
    </location>
</feature>
<dbReference type="Gene3D" id="1.20.58.1120">
    <property type="match status" value="1"/>
</dbReference>
<reference evidence="14" key="1">
    <citation type="journal article" date="1997" name="Nucleic Acids Res.">
        <title>tRNAscan-SE: a program for improved detection of transfer RNA genes in genomic sequence.</title>
        <authorList>
            <person name="Lowe T.M."/>
            <person name="Eddy S.R."/>
        </authorList>
    </citation>
    <scope>NUCLEOTIDE SEQUENCE [LARGE SCALE GENOMIC DNA]</scope>
</reference>
<evidence type="ECO:0000256" key="6">
    <source>
        <dbReference type="ARBA" id="ARBA00022840"/>
    </source>
</evidence>
<dbReference type="Pfam" id="PF17852">
    <property type="entry name" value="Dynein_AAA_lid"/>
    <property type="match status" value="1"/>
</dbReference>
<reference evidence="15" key="3">
    <citation type="submission" date="2025-08" db="UniProtKB">
        <authorList>
            <consortium name="RefSeq"/>
        </authorList>
    </citation>
    <scope>IDENTIFICATION</scope>
    <source>
        <tissue evidence="15">Whole organism</tissue>
    </source>
</reference>
<evidence type="ECO:0000256" key="11">
    <source>
        <dbReference type="SAM" id="Coils"/>
    </source>
</evidence>
<dbReference type="SUPFAM" id="SSF52540">
    <property type="entry name" value="P-loop containing nucleoside triphosphate hydrolases"/>
    <property type="match status" value="4"/>
</dbReference>
<dbReference type="InterPro" id="IPR043157">
    <property type="entry name" value="Dynein_AAA1S"/>
</dbReference>
<dbReference type="InterPro" id="IPR024743">
    <property type="entry name" value="Dynein_HC_stalk"/>
</dbReference>
<evidence type="ECO:0000256" key="7">
    <source>
        <dbReference type="ARBA" id="ARBA00023017"/>
    </source>
</evidence>
<evidence type="ECO:0000256" key="10">
    <source>
        <dbReference type="ARBA" id="ARBA00023212"/>
    </source>
</evidence>
<feature type="domain" description="AAA+ ATPase" evidence="13">
    <location>
        <begin position="1650"/>
        <end position="1787"/>
    </location>
</feature>
<evidence type="ECO:0000256" key="12">
    <source>
        <dbReference type="SAM" id="MobiDB-lite"/>
    </source>
</evidence>
<dbReference type="Gene3D" id="1.10.8.1220">
    <property type="match status" value="1"/>
</dbReference>
<dbReference type="Proteomes" id="UP000694904">
    <property type="component" value="Chromosome 4"/>
</dbReference>
<keyword evidence="4" id="KW-0493">Microtubule</keyword>
<dbReference type="Gene3D" id="1.10.8.720">
    <property type="entry name" value="Region D6 of dynein motor"/>
    <property type="match status" value="1"/>
</dbReference>
<dbReference type="PANTHER" id="PTHR22878">
    <property type="entry name" value="DYNEIN HEAVY CHAIN 6, AXONEMAL-LIKE-RELATED"/>
    <property type="match status" value="1"/>
</dbReference>
<feature type="coiled-coil region" evidence="11">
    <location>
        <begin position="3155"/>
        <end position="3217"/>
    </location>
</feature>
<dbReference type="Pfam" id="PF03028">
    <property type="entry name" value="Dynein_heavy"/>
    <property type="match status" value="1"/>
</dbReference>
<keyword evidence="3" id="KW-0963">Cytoplasm</keyword>
<comment type="subcellular location">
    <subcellularLocation>
        <location evidence="1">Cytoplasm</location>
        <location evidence="1">Cytoskeleton</location>
    </subcellularLocation>
</comment>
<evidence type="ECO:0000256" key="1">
    <source>
        <dbReference type="ARBA" id="ARBA00004245"/>
    </source>
</evidence>
<dbReference type="Pfam" id="PF22597">
    <property type="entry name" value="DYN_lid"/>
    <property type="match status" value="1"/>
</dbReference>
<sequence length="4390" mass="505656">MASKKIAPERRPYCDPRLADTNFRRKRSMHSRQQPATEAAKKTGKRPLNDCPFFDLKYGFDELPLDPIKEFLLEKISHMQNDTIVGRCNREFDFHKYDLVNVKDVYKECDDDSLQKLRLKDIVMPEQFEMLRDAKDHEYNFDGHDCNQFPWIDKWLTGEQPSEKEIYEMTTTLLDIYCQRRVRIFYFNCGTRSSLWSNQLRRQYGTPSEQIGAYNTPTARHLRVTTLNKRKNSGKSSFKAGDHYSLRTPQECRNELMRVGKIIDEMLEPVLQEAQHSLEHGLLEYKKKKPCPDIEREVVLKSKCSTGLKRIHRKDFCSNEDFLRCLKRMESTHFPYMTPLQPVEPEEQKLKMLRKYEKELLLADGKFTFAIQKRYKCLLQSISVLQLDTYPSRLIRKAIRYIDARSAVLQDAYRFILQEEKYWPKLPPEVILFDYLFVGERGIRPEFAVLIIVCLIDLQEDFRYHVKRSFLRYLLQSNMERKRLQLEPEPPEFPILTITSPVPWRSRLLLARSRIGEMLMITHPTVQALNLLWHQLYGDLVIVDLSKLLLSQRPLDADVVQDFVRDSCAQIKDLLINDWLPRCADLMDLMRNSWKDMVPMTGKYGGRAETLFKCVHALMSRHLESLINKSLAYLFKVLCGYKHGNNIDQYSMFDKKLQRRPLMALTVSVVGAHFDNEPIEVGPGIRADENIYVFDADDADPFLQPGQQVGPVIEIVPDIDDVAMFEINNASKLYIYPYMIELPAIIRDIFKNILAVGYDIPRLECVMTGGAEDYGTLNCIDEDHVDFITLCNKVEEIVKVNWRGINVYLKPIYKYYYGLFKKMIMPMVEKIWTDNTLPDLVVVQELMKKLNAITDTTYYLRDFIPLNLFLLDNRHVKESLRLYVRNIYDFIIDFYRALNINENRAICEELEEMSMKAGERPEETPEVVALQNYIAECREMRIFAIKDEIKLVLKRVIFLLTHSYLTSDEIHLNSRTFILPGELEEVLDLSAARLSVVRDNLEQALRDRRLLFEKLLIQEKRTMDGFRIKEMREVLTLDDLKERVDTVDELFTTIENLSREAKNINVEETLLQIDVSAFPLLAEIIEKMEPIEKLWKTSYEFEKDYLIWMFERFECLNADGVREQIESMYKIMHKLSRQLSYNPVAKRVAEQIRIKIEKFRVYLPVLDSICRHGLEKRHWDKISAILGRQINPRLYPTLKDMIDADIMSILPELEEITNAAGKEYDLNMGLKNMQNDWRDVMFDVLQYRDSDTHLLASIDDIQTQLDDHIMRTQAMKRSPFIVALGSKADDWEERLLLVQNIIDAWTNVQVTWMYLEPIFSSEDIMRQMPLEGRNFKAVDKVWRRIMKNTLKDQHVMVATEYPNMLEIFTKAIEDLETVQKGLNTYLEQKRLFFARFFFLSNDELLEILSETKDPMRVQPHLRKCFEGIGTLTFDDNMEITHMISDEDERVSLVRKINPQAANGLVEIWLKEVEYVMLDSVLEQMKESWEDYTLVDRISWVVSWPGQVVLGISCAAWTLEVEEAIEKKFLPSYLEKSNLQIGDLVRLVRTDLQTGVRIAVEALIVLDVHARDVVKYLVDMRITSMQDFDWMSQLRYYWKVNEKNEDWMCVSMVVTDVKYGMEYLGNLPRLVVTPLTDRCYRTLMGALKLCLGGAPEGPAGTGKTETCKDLAKAVAKKCVVFNCSDGLDYKALGKFFKGLAQSGAWACFDEFNRIELEVLSVVAQQILTIQRAIGRKVVKFFFEDTMLKLDPTCTIFITMNPGYAGRTELPDNLKVLFRTVAMMVPDYAMIGEITLYSNGFDTARVLSQKIVQAYKLCSEQLSSQSHYDYGMRAVKSVLLASASLRRLYADLPEPQIVLRAIVDVNLPKFLEQDISLFIGIYMDLFPGVELPMPVRDDIIKWLRINLAERNLQATPWYLEKIMQIYEMMLVRHGLMIVGGSMGGKTTAYQMLALTLRNVSLDEEATLKEYPVVFRIINPKAITMGQLYGRFDPVSHEWSDGVLAKTFREQVQGPKTERAWVMFDGPVDAVWIENLNTVLDDNKKLCLMSGEIMQMTKMMNMMFEPADLEQASPATVSRCGMIYMEPSQLGWRAFHKSFTNVLINIVGLNEIYMNLFEDMVEWLIPAALEFLPRCKQMLELSPLYQYQTFSRFFLHFLEKHKVFNQTWFQQMFLFCYAWAYCSALTGSGQRTFDSLLRKVIYGSNEDFPKPKYFSLNRGQMFPEKQVFLDYRFDEAENWWTWQKSSDDPSSGSAHFPENAQISELIVPTKETGYISYWQDFCISKGFSLLVVGPTGTGKSAIITSNLLALPKYANLINIINFSARTSAQMVQDTIMSKLDRRRKGVYGPALGKKCIVFCDDVAMPSKDTYGSQPPLELLRSWLDHGYWSDLIDTTKIELIDMSLVCAMGTLGGSNFIFPRLYRHMFVVAVDSFEDSTIIRIFTTIGEWHFAKGYPEKVALLSRGLAEAMVSVYREAMRIFLPTPAKSHYTFSLRDITRVFQGIVMVPPKRMPDPEKMGRLWAHETYRVFYDRLIDQLDRDRLLIMAIDACKNCLRFSLESAFAERIEPGEKLSDNDLRNLFYGNYMEPDAEPKYYDECDSYQKLEKLMKYYLQDYNSFSSSPMDLVMFRFAIEHVSRVSRVLQMPRGNILMVGMGGSGRRSSCRLAAHIADCRLMTVQVSKSYTLADWRDDLKKILMASSFNINHTVFLFSDAQATDEGYVEDINGILNTGDLPNLYQLEDKATIMENMANVAKQVGKVLDSLPSEVYAYYIERIREQLHIALAFSPIGESFKERIRVYPSLINCCTIDWYMPWPEEALSRVGSYFVTSMNLNKPQDETPRVSEEIPQQEEEGDKRKTMGEVERELTQLEQDLVVCVMYFHQSVVEASEKCYLELSRRNYVTPSAYLELLKAFRTFYARKIDEITRLRDRYTTGLEKLDFAASQVGEMQTNLYDLQPKLKILSEETDRIMVNIERETAEAEKKKEVVGADEAAANEAAAAAQAIKDDCETDLAEAIPAMEAALEALNTLKPADIGVVKSMKNPPYGVKLTLEAVCVLKGIKPDRKPDPSGHMVEDYWGPSMRMLSDMKFLESLKTFDKDNIPPAIIKKIREKYIADRDFVPEKIRSASMACEGICRWVRAMDVYDKVARIVMPKKAALAEAEGDLSSQMEKLNAKRAELQVILDKLQKLNDFFAEKSREKKRLEDDIDNCEKKLNRAEKLLGGLGGEKTRWSEAAKSLHESISNIVGDVLLAGGCTAYLGFFTTEYRANILEDWYGICSRRKIPSSEVFSLAHTLGNPMTIRAWSLAGLPADNFSVENGIIVANSSRYSLLIDPQVQANKWIKNMEKNNHLKVIKQSDTNYMQVLELAMTYGQPVLIENVGEKLDSNLTPILEKNIIKSKGGLFIRSGDTMIEYNPNFRLYITTCLRNPHYPPEVMVMVTVLNFMITEQGLREQLLAIVVAHERPDLQEKKEQLIIESARNRDALYTIESKILEVLSTSEGNVLEDENAINILSSSKILSEDIQEKQVIAVATEIEIDAARQQYIPVAKHSAILFFCISELANVDPMYQYSLAWFLNLFVNTILKAPKSAVLAERLQNLNDYFTKSIYTNVCRSLFEKDKLVISLVMCLGILVSQGRLEKEELLFFLTGGIGFKSIIPNPYKDWLPEKAWAAIYRASDLEGIKNFHSKIKKNLNEWREYYDAINPQEMPLPEPYDGVSEMLKLIILKSMRPDKLVPAVRAYITRNLDKSFVEPPPFDLGASFADSSPRIPLVFLLSAGSDPMASLFMFAKQRNMYEKTKTISLGQGQGPRAEKMITDAVRHGQWVVLQNCHVAFSWMGDLERICNDTTLTENAHADYRLWCTSYPSSVFPVSVLQNSVKMTNEPPKGLRANMHRSFTSDPLMRDKFFTNAFLFSDQANKCWTRGVFALVFFHAVVQERREFGPLGWNIPYEFNESDLKISLLQLKMFIAQSHSIPFRGHVYLTGECNYGGRVTDDKDRRLMLSLLNMIYNSNTIEVDNYPLSQSGNYCVPLSPTKANSIEYISTFPLSPQPEVYGLHENADINRNVKETNALISGVLLTQTDLMASVKASSAGGAKEDPAIAICKELLSRLPDEFDLDEVSKTYPVIYTNSMNTVLRQELIRFNRLLSYIRKSLVNVGKAVVGQIAMIPELERTHASMIIGKLPADWLKKSYPSLKPLGSYVSDFLARLAFFQDWIDNGEPNVYWISGFYFTQSFITGVLQNYSRKNRFQIDMIFIEFAVTKFESQTTQVASVGAYIRGIFIEGARWNRKTKEVDESFSKILFDTLPVIYLRPVLRMPEDIPRSSGGEVPRPKAGSDGFPIYNCPVYKTSERRGILSTTGHSTNFVMYLQLRCSQTEMHWINRGTACLCQLDD</sequence>
<dbReference type="Pfam" id="PF12777">
    <property type="entry name" value="MT"/>
    <property type="match status" value="1"/>
</dbReference>
<dbReference type="Gene3D" id="1.20.140.100">
    <property type="entry name" value="Dynein heavy chain, N-terminal domain 2"/>
    <property type="match status" value="1"/>
</dbReference>
<accession>A0ABM1P9R8</accession>
<feature type="region of interest" description="Disordered" evidence="12">
    <location>
        <begin position="2832"/>
        <end position="2857"/>
    </location>
</feature>
<keyword evidence="10" id="KW-0206">Cytoskeleton</keyword>
<evidence type="ECO:0000256" key="8">
    <source>
        <dbReference type="ARBA" id="ARBA00023054"/>
    </source>
</evidence>
<dbReference type="Gene3D" id="3.10.490.20">
    <property type="match status" value="1"/>
</dbReference>
<dbReference type="InterPro" id="IPR041228">
    <property type="entry name" value="Dynein_C"/>
</dbReference>
<dbReference type="SMART" id="SM00382">
    <property type="entry name" value="AAA"/>
    <property type="match status" value="2"/>
</dbReference>
<reference evidence="14" key="2">
    <citation type="journal article" date="2016" name="G3 (Bethesda)">
        <title>Genome Evolution in Three Species of Cactophilic Drosophila.</title>
        <authorList>
            <person name="Sanchez-Flores A."/>
            <person name="Penazola F."/>
            <person name="Carpinteyro-Ponce J."/>
            <person name="Nazario-Yepiz N."/>
            <person name="Abreu-Goodger C."/>
            <person name="Machado C.A."/>
            <person name="Markow T.A."/>
        </authorList>
    </citation>
    <scope>NUCLEOTIDE SEQUENCE [LARGE SCALE GENOMIC DNA]</scope>
</reference>
<dbReference type="Gene3D" id="3.40.50.300">
    <property type="entry name" value="P-loop containing nucleotide triphosphate hydrolases"/>
    <property type="match status" value="5"/>
</dbReference>
<evidence type="ECO:0000313" key="15">
    <source>
        <dbReference type="RefSeq" id="XP_017863954.1"/>
    </source>
</evidence>
<dbReference type="Gene3D" id="1.20.920.30">
    <property type="match status" value="1"/>
</dbReference>
<dbReference type="RefSeq" id="XP_017863954.1">
    <property type="nucleotide sequence ID" value="XM_018008465.1"/>
</dbReference>
<dbReference type="InterPro" id="IPR042228">
    <property type="entry name" value="Dynein_linker_3"/>
</dbReference>
<evidence type="ECO:0000256" key="4">
    <source>
        <dbReference type="ARBA" id="ARBA00022701"/>
    </source>
</evidence>
<dbReference type="Pfam" id="PF08393">
    <property type="entry name" value="DHC_N2"/>
    <property type="match status" value="1"/>
</dbReference>
<name>A0ABM1P9R8_DROAR</name>
<dbReference type="PANTHER" id="PTHR22878:SF70">
    <property type="entry name" value="DYNEIN HEAVY CHAIN 2, AXONEMAL"/>
    <property type="match status" value="1"/>
</dbReference>
<evidence type="ECO:0000256" key="9">
    <source>
        <dbReference type="ARBA" id="ARBA00023175"/>
    </source>
</evidence>
<dbReference type="InterPro" id="IPR035699">
    <property type="entry name" value="AAA_6"/>
</dbReference>
<evidence type="ECO:0000313" key="14">
    <source>
        <dbReference type="Proteomes" id="UP000694904"/>
    </source>
</evidence>
<keyword evidence="8 11" id="KW-0175">Coiled coil</keyword>
<dbReference type="Gene3D" id="3.20.180.20">
    <property type="entry name" value="Dynein heavy chain, N-terminal domain 2"/>
    <property type="match status" value="1"/>
</dbReference>